<evidence type="ECO:0000313" key="1">
    <source>
        <dbReference type="EMBL" id="KFB37017.1"/>
    </source>
</evidence>
<gene>
    <name evidence="1" type="ORF">ZHAS_00004201</name>
</gene>
<name>A0A084VGC3_ANOSI</name>
<dbReference type="VEuPathDB" id="VectorBase:ASIC004201"/>
<organism evidence="1">
    <name type="scientific">Anopheles sinensis</name>
    <name type="common">Mosquito</name>
    <dbReference type="NCBI Taxonomy" id="74873"/>
    <lineage>
        <taxon>Eukaryota</taxon>
        <taxon>Metazoa</taxon>
        <taxon>Ecdysozoa</taxon>
        <taxon>Arthropoda</taxon>
        <taxon>Hexapoda</taxon>
        <taxon>Insecta</taxon>
        <taxon>Pterygota</taxon>
        <taxon>Neoptera</taxon>
        <taxon>Endopterygota</taxon>
        <taxon>Diptera</taxon>
        <taxon>Nematocera</taxon>
        <taxon>Culicoidea</taxon>
        <taxon>Culicidae</taxon>
        <taxon>Anophelinae</taxon>
        <taxon>Anopheles</taxon>
    </lineage>
</organism>
<dbReference type="EnsemblMetazoa" id="ASIC004201-RA">
    <property type="protein sequence ID" value="ASIC004201-PA"/>
    <property type="gene ID" value="ASIC004201"/>
</dbReference>
<reference evidence="1 3" key="1">
    <citation type="journal article" date="2014" name="BMC Genomics">
        <title>Genome sequence of Anopheles sinensis provides insight into genetics basis of mosquito competence for malaria parasites.</title>
        <authorList>
            <person name="Zhou D."/>
            <person name="Zhang D."/>
            <person name="Ding G."/>
            <person name="Shi L."/>
            <person name="Hou Q."/>
            <person name="Ye Y."/>
            <person name="Xu Y."/>
            <person name="Zhou H."/>
            <person name="Xiong C."/>
            <person name="Li S."/>
            <person name="Yu J."/>
            <person name="Hong S."/>
            <person name="Yu X."/>
            <person name="Zou P."/>
            <person name="Chen C."/>
            <person name="Chang X."/>
            <person name="Wang W."/>
            <person name="Lv Y."/>
            <person name="Sun Y."/>
            <person name="Ma L."/>
            <person name="Shen B."/>
            <person name="Zhu C."/>
        </authorList>
    </citation>
    <scope>NUCLEOTIDE SEQUENCE [LARGE SCALE GENOMIC DNA]</scope>
</reference>
<accession>A0A084VGC3</accession>
<evidence type="ECO:0000313" key="3">
    <source>
        <dbReference type="Proteomes" id="UP000030765"/>
    </source>
</evidence>
<evidence type="ECO:0000313" key="2">
    <source>
        <dbReference type="EnsemblMetazoa" id="ASIC004201-PA"/>
    </source>
</evidence>
<reference evidence="2" key="2">
    <citation type="submission" date="2020-05" db="UniProtKB">
        <authorList>
            <consortium name="EnsemblMetazoa"/>
        </authorList>
    </citation>
    <scope>IDENTIFICATION</scope>
</reference>
<keyword evidence="3" id="KW-1185">Reference proteome</keyword>
<dbReference type="Proteomes" id="UP000030765">
    <property type="component" value="Unassembled WGS sequence"/>
</dbReference>
<sequence>MSSSEDVENVHSVHAVSSARSLVDRYNHPLERKSVQAFYLRRSRRPMRTARSPWE</sequence>
<protein>
    <submittedName>
        <fullName evidence="1 2">Uncharacterized protein</fullName>
    </submittedName>
</protein>
<proteinExistence type="predicted"/>
<dbReference type="EMBL" id="KE524813">
    <property type="protein sequence ID" value="KFB37017.1"/>
    <property type="molecule type" value="Genomic_DNA"/>
</dbReference>
<dbReference type="AlphaFoldDB" id="A0A084VGC3"/>
<dbReference type="EMBL" id="ATLV01012777">
    <property type="status" value="NOT_ANNOTATED_CDS"/>
    <property type="molecule type" value="Genomic_DNA"/>
</dbReference>